<dbReference type="PANTHER" id="PTHR43273">
    <property type="entry name" value="ANAEROBIC SULFATASE-MATURATING ENZYME HOMOLOG ASLB-RELATED"/>
    <property type="match status" value="1"/>
</dbReference>
<dbReference type="SFLD" id="SFLDG01067">
    <property type="entry name" value="SPASM/twitch_domain_containing"/>
    <property type="match status" value="1"/>
</dbReference>
<evidence type="ECO:0000256" key="3">
    <source>
        <dbReference type="ARBA" id="ARBA00022723"/>
    </source>
</evidence>
<dbReference type="Gene3D" id="3.20.20.70">
    <property type="entry name" value="Aldolase class I"/>
    <property type="match status" value="1"/>
</dbReference>
<dbReference type="SUPFAM" id="SSF102114">
    <property type="entry name" value="Radical SAM enzymes"/>
    <property type="match status" value="1"/>
</dbReference>
<evidence type="ECO:0000259" key="6">
    <source>
        <dbReference type="PROSITE" id="PS51918"/>
    </source>
</evidence>
<proteinExistence type="predicted"/>
<dbReference type="SFLD" id="SFLDS00029">
    <property type="entry name" value="Radical_SAM"/>
    <property type="match status" value="1"/>
</dbReference>
<comment type="caution">
    <text evidence="7">The sequence shown here is derived from an EMBL/GenBank/DDBJ whole genome shotgun (WGS) entry which is preliminary data.</text>
</comment>
<dbReference type="Pfam" id="PF04055">
    <property type="entry name" value="Radical_SAM"/>
    <property type="match status" value="1"/>
</dbReference>
<organism evidence="7 10">
    <name type="scientific">Pandoraea cepalis</name>
    <dbReference type="NCBI Taxonomy" id="2508294"/>
    <lineage>
        <taxon>Bacteria</taxon>
        <taxon>Pseudomonadati</taxon>
        <taxon>Pseudomonadota</taxon>
        <taxon>Betaproteobacteria</taxon>
        <taxon>Burkholderiales</taxon>
        <taxon>Burkholderiaceae</taxon>
        <taxon>Pandoraea</taxon>
    </lineage>
</organism>
<dbReference type="SFLD" id="SFLDG01386">
    <property type="entry name" value="main_SPASM_domain-containing"/>
    <property type="match status" value="1"/>
</dbReference>
<name>A0AAW7MUD8_9BURK</name>
<evidence type="ECO:0000313" key="9">
    <source>
        <dbReference type="Proteomes" id="UP001172788"/>
    </source>
</evidence>
<dbReference type="SFLD" id="SFLDG01072">
    <property type="entry name" value="dehydrogenase_like"/>
    <property type="match status" value="1"/>
</dbReference>
<comment type="cofactor">
    <cofactor evidence="1">
        <name>[4Fe-4S] cluster</name>
        <dbReference type="ChEBI" id="CHEBI:49883"/>
    </cofactor>
</comment>
<evidence type="ECO:0000256" key="4">
    <source>
        <dbReference type="ARBA" id="ARBA00023004"/>
    </source>
</evidence>
<evidence type="ECO:0000313" key="7">
    <source>
        <dbReference type="EMBL" id="MDN4576000.1"/>
    </source>
</evidence>
<dbReference type="AlphaFoldDB" id="A0AAW7MUD8"/>
<dbReference type="EMBL" id="QAIC01000042">
    <property type="protein sequence ID" value="MDN4576000.1"/>
    <property type="molecule type" value="Genomic_DNA"/>
</dbReference>
<dbReference type="GO" id="GO:0051536">
    <property type="term" value="F:iron-sulfur cluster binding"/>
    <property type="evidence" value="ECO:0007669"/>
    <property type="project" value="UniProtKB-KW"/>
</dbReference>
<evidence type="ECO:0000313" key="10">
    <source>
        <dbReference type="Proteomes" id="UP001172791"/>
    </source>
</evidence>
<protein>
    <recommendedName>
        <fullName evidence="6">Radical SAM core domain-containing protein</fullName>
    </recommendedName>
</protein>
<sequence length="420" mass="47412">MEPCLLRSRGYLFSAVHAPFGACPLFQEGVVKRYVEVILKLSERCNIDCKYCYFFNKENKDYESNPPFMSSRTARAFVDFLRSSAPDFKETTFQIDLHGGEPLMMKRERFEEVVTILQDGLRDAAAVQFTVQTNALLVDEAWISLLSRLNIYVGVSIDGPKVYHDANRVDKNGAGTYDRTVEKLALIRAAAEAGRIPGFGAICVMNPKFDARLVYDTLTRSLGIENLQFLLPDESHDSVRAADVAALKRFYESLFQCWAEDERGKVRIRSIDRVLDAIMADENRKSEIWREVKESVVFTLSSGGDIGHDDTLRNVIPDIFYARMNVADVTFPEFLAWHATVSALLARRSSAAPCRSCMWQEVCEIATRADTPLHRCKDGIADQHTVCCECLKATYLKGAEYLALRGVPISDISRNFVEIH</sequence>
<feature type="domain" description="Radical SAM core" evidence="6">
    <location>
        <begin position="31"/>
        <end position="261"/>
    </location>
</feature>
<dbReference type="GO" id="GO:0016491">
    <property type="term" value="F:oxidoreductase activity"/>
    <property type="evidence" value="ECO:0007669"/>
    <property type="project" value="InterPro"/>
</dbReference>
<keyword evidence="3" id="KW-0479">Metal-binding</keyword>
<dbReference type="PROSITE" id="PS51918">
    <property type="entry name" value="RADICAL_SAM"/>
    <property type="match status" value="1"/>
</dbReference>
<reference evidence="7" key="1">
    <citation type="submission" date="2018-04" db="EMBL/GenBank/DDBJ databases">
        <authorList>
            <person name="Jy Z."/>
        </authorList>
    </citation>
    <scope>NUCLEOTIDE SEQUENCE</scope>
    <source>
        <strain evidence="8">AS13</strain>
        <strain evidence="7">LA18</strain>
    </source>
</reference>
<keyword evidence="9" id="KW-1185">Reference proteome</keyword>
<dbReference type="InterPro" id="IPR023867">
    <property type="entry name" value="Sulphatase_maturase_rSAM"/>
</dbReference>
<evidence type="ECO:0000256" key="5">
    <source>
        <dbReference type="ARBA" id="ARBA00023014"/>
    </source>
</evidence>
<dbReference type="InterPro" id="IPR013785">
    <property type="entry name" value="Aldolase_TIM"/>
</dbReference>
<evidence type="ECO:0000256" key="2">
    <source>
        <dbReference type="ARBA" id="ARBA00022691"/>
    </source>
</evidence>
<evidence type="ECO:0000256" key="1">
    <source>
        <dbReference type="ARBA" id="ARBA00001966"/>
    </source>
</evidence>
<accession>A0AAW7MUD8</accession>
<dbReference type="InterPro" id="IPR007197">
    <property type="entry name" value="rSAM"/>
</dbReference>
<dbReference type="PANTHER" id="PTHR43273:SF8">
    <property type="entry name" value="RADICAL SAM DOMAIN PROTEIN"/>
    <property type="match status" value="1"/>
</dbReference>
<dbReference type="Proteomes" id="UP001172791">
    <property type="component" value="Unassembled WGS sequence"/>
</dbReference>
<dbReference type="CDD" id="cd01335">
    <property type="entry name" value="Radical_SAM"/>
    <property type="match status" value="1"/>
</dbReference>
<gene>
    <name evidence="7" type="ORF">DBA34_22380</name>
    <name evidence="8" type="ORF">DBB29_23625</name>
</gene>
<evidence type="ECO:0000313" key="8">
    <source>
        <dbReference type="EMBL" id="MDN4581102.1"/>
    </source>
</evidence>
<dbReference type="EMBL" id="QAID01000045">
    <property type="protein sequence ID" value="MDN4581102.1"/>
    <property type="molecule type" value="Genomic_DNA"/>
</dbReference>
<dbReference type="InterPro" id="IPR058240">
    <property type="entry name" value="rSAM_sf"/>
</dbReference>
<dbReference type="GO" id="GO:0046872">
    <property type="term" value="F:metal ion binding"/>
    <property type="evidence" value="ECO:0007669"/>
    <property type="project" value="UniProtKB-KW"/>
</dbReference>
<dbReference type="Proteomes" id="UP001172788">
    <property type="component" value="Unassembled WGS sequence"/>
</dbReference>
<keyword evidence="5" id="KW-0411">Iron-sulfur</keyword>
<keyword evidence="4" id="KW-0408">Iron</keyword>
<keyword evidence="2" id="KW-0949">S-adenosyl-L-methionine</keyword>